<feature type="chain" id="PRO_5012142913" description="DUF2846 domain-containing protein" evidence="1">
    <location>
        <begin position="29"/>
        <end position="161"/>
    </location>
</feature>
<dbReference type="RefSeq" id="WP_139373233.1">
    <property type="nucleotide sequence ID" value="NZ_FUYE01000007.1"/>
</dbReference>
<protein>
    <recommendedName>
        <fullName evidence="4">DUF2846 domain-containing protein</fullName>
    </recommendedName>
</protein>
<reference evidence="3" key="1">
    <citation type="submission" date="2017-02" db="EMBL/GenBank/DDBJ databases">
        <authorList>
            <person name="Varghese N."/>
            <person name="Submissions S."/>
        </authorList>
    </citation>
    <scope>NUCLEOTIDE SEQUENCE [LARGE SCALE GENOMIC DNA]</scope>
    <source>
        <strain evidence="3">ATCC 700200</strain>
    </source>
</reference>
<proteinExistence type="predicted"/>
<dbReference type="Proteomes" id="UP000190774">
    <property type="component" value="Unassembled WGS sequence"/>
</dbReference>
<evidence type="ECO:0000256" key="1">
    <source>
        <dbReference type="SAM" id="SignalP"/>
    </source>
</evidence>
<keyword evidence="3" id="KW-1185">Reference proteome</keyword>
<evidence type="ECO:0000313" key="2">
    <source>
        <dbReference type="EMBL" id="SKA97080.1"/>
    </source>
</evidence>
<dbReference type="PROSITE" id="PS51257">
    <property type="entry name" value="PROKAR_LIPOPROTEIN"/>
    <property type="match status" value="1"/>
</dbReference>
<accession>A0A1T4Y5T6</accession>
<name>A0A1T4Y5T6_9BACT</name>
<keyword evidence="1" id="KW-0732">Signal</keyword>
<organism evidence="2 3">
    <name type="scientific">Prosthecobacter debontii</name>
    <dbReference type="NCBI Taxonomy" id="48467"/>
    <lineage>
        <taxon>Bacteria</taxon>
        <taxon>Pseudomonadati</taxon>
        <taxon>Verrucomicrobiota</taxon>
        <taxon>Verrucomicrobiia</taxon>
        <taxon>Verrucomicrobiales</taxon>
        <taxon>Verrucomicrobiaceae</taxon>
        <taxon>Prosthecobacter</taxon>
    </lineage>
</organism>
<gene>
    <name evidence="2" type="ORF">SAMN02745166_02538</name>
</gene>
<dbReference type="AlphaFoldDB" id="A0A1T4Y5T6"/>
<feature type="signal peptide" evidence="1">
    <location>
        <begin position="1"/>
        <end position="28"/>
    </location>
</feature>
<evidence type="ECO:0008006" key="4">
    <source>
        <dbReference type="Google" id="ProtNLM"/>
    </source>
</evidence>
<evidence type="ECO:0000313" key="3">
    <source>
        <dbReference type="Proteomes" id="UP000190774"/>
    </source>
</evidence>
<sequence>MTHLIFRLTTLTCVLSILGCSTPVGFYAQPSTQQPHAVLTYNGTKNYLSAVPSLQVIEINGKTPPVQSSLLKSIFSYRLHPGPVHLFVQARSGRGVGASGHLDFVVRRDASYQIDLAVGMKDIAFLVTENGKTVATSQATKQVTRDPSPSSTPMFIPIVVD</sequence>
<dbReference type="STRING" id="48467.SAMN02745166_02538"/>
<dbReference type="EMBL" id="FUYE01000007">
    <property type="protein sequence ID" value="SKA97080.1"/>
    <property type="molecule type" value="Genomic_DNA"/>
</dbReference>